<dbReference type="Proteomes" id="UP000761534">
    <property type="component" value="Unassembled WGS sequence"/>
</dbReference>
<gene>
    <name evidence="2" type="ORF">TRICI_006104</name>
</gene>
<evidence type="ECO:0000256" key="1">
    <source>
        <dbReference type="SAM" id="MobiDB-lite"/>
    </source>
</evidence>
<dbReference type="VEuPathDB" id="FungiDB:TRICI_006104"/>
<name>A0A642ULQ9_9ASCO</name>
<reference evidence="2" key="1">
    <citation type="journal article" date="2019" name="G3 (Bethesda)">
        <title>Genome Assemblies of Two Rare Opportunistic Yeast Pathogens: Diutina rugosa (syn. Candida rugosa) and Trichomonascus ciferrii (syn. Candida ciferrii).</title>
        <authorList>
            <person name="Mixao V."/>
            <person name="Saus E."/>
            <person name="Hansen A.P."/>
            <person name="Lass-Florl C."/>
            <person name="Gabaldon T."/>
        </authorList>
    </citation>
    <scope>NUCLEOTIDE SEQUENCE</scope>
    <source>
        <strain evidence="2">CBS 4856</strain>
    </source>
</reference>
<keyword evidence="3" id="KW-1185">Reference proteome</keyword>
<dbReference type="EMBL" id="SWFS01000490">
    <property type="protein sequence ID" value="KAA8901291.1"/>
    <property type="molecule type" value="Genomic_DNA"/>
</dbReference>
<organism evidence="2 3">
    <name type="scientific">Trichomonascus ciferrii</name>
    <dbReference type="NCBI Taxonomy" id="44093"/>
    <lineage>
        <taxon>Eukaryota</taxon>
        <taxon>Fungi</taxon>
        <taxon>Dikarya</taxon>
        <taxon>Ascomycota</taxon>
        <taxon>Saccharomycotina</taxon>
        <taxon>Dipodascomycetes</taxon>
        <taxon>Dipodascales</taxon>
        <taxon>Trichomonascaceae</taxon>
        <taxon>Trichomonascus</taxon>
        <taxon>Trichomonascus ciferrii complex</taxon>
    </lineage>
</organism>
<comment type="caution">
    <text evidence="2">The sequence shown here is derived from an EMBL/GenBank/DDBJ whole genome shotgun (WGS) entry which is preliminary data.</text>
</comment>
<evidence type="ECO:0000313" key="3">
    <source>
        <dbReference type="Proteomes" id="UP000761534"/>
    </source>
</evidence>
<evidence type="ECO:0000313" key="2">
    <source>
        <dbReference type="EMBL" id="KAA8901291.1"/>
    </source>
</evidence>
<dbReference type="AlphaFoldDB" id="A0A642ULQ9"/>
<accession>A0A642ULQ9</accession>
<feature type="compositionally biased region" description="Low complexity" evidence="1">
    <location>
        <begin position="16"/>
        <end position="36"/>
    </location>
</feature>
<feature type="compositionally biased region" description="Polar residues" evidence="1">
    <location>
        <begin position="39"/>
        <end position="60"/>
    </location>
</feature>
<protein>
    <submittedName>
        <fullName evidence="2">Uncharacterized protein</fullName>
    </submittedName>
</protein>
<sequence>MEKLIRSGQLYPPPAAAASLPKTTTPAASAPTAAPLPKQPTTTTNRSVSASFVNTTKGTASRNNRSFSTNFNVVSPKVTFDPFAPVVSNNSSYSSIWGKNPMATVWG</sequence>
<feature type="region of interest" description="Disordered" evidence="1">
    <location>
        <begin position="1"/>
        <end position="67"/>
    </location>
</feature>
<proteinExistence type="predicted"/>